<reference evidence="6" key="1">
    <citation type="journal article" date="2020" name="Stud. Mycol.">
        <title>101 Dothideomycetes genomes: a test case for predicting lifestyles and emergence of pathogens.</title>
        <authorList>
            <person name="Haridas S."/>
            <person name="Albert R."/>
            <person name="Binder M."/>
            <person name="Bloem J."/>
            <person name="Labutti K."/>
            <person name="Salamov A."/>
            <person name="Andreopoulos B."/>
            <person name="Baker S."/>
            <person name="Barry K."/>
            <person name="Bills G."/>
            <person name="Bluhm B."/>
            <person name="Cannon C."/>
            <person name="Castanera R."/>
            <person name="Culley D."/>
            <person name="Daum C."/>
            <person name="Ezra D."/>
            <person name="Gonzalez J."/>
            <person name="Henrissat B."/>
            <person name="Kuo A."/>
            <person name="Liang C."/>
            <person name="Lipzen A."/>
            <person name="Lutzoni F."/>
            <person name="Magnuson J."/>
            <person name="Mondo S."/>
            <person name="Nolan M."/>
            <person name="Ohm R."/>
            <person name="Pangilinan J."/>
            <person name="Park H.-J."/>
            <person name="Ramirez L."/>
            <person name="Alfaro M."/>
            <person name="Sun H."/>
            <person name="Tritt A."/>
            <person name="Yoshinaga Y."/>
            <person name="Zwiers L.-H."/>
            <person name="Turgeon B."/>
            <person name="Goodwin S."/>
            <person name="Spatafora J."/>
            <person name="Crous P."/>
            <person name="Grigoriev I."/>
        </authorList>
    </citation>
    <scope>NUCLEOTIDE SEQUENCE</scope>
    <source>
        <strain evidence="6">CBS 119925</strain>
    </source>
</reference>
<organism evidence="6 7">
    <name type="scientific">Sporormia fimetaria CBS 119925</name>
    <dbReference type="NCBI Taxonomy" id="1340428"/>
    <lineage>
        <taxon>Eukaryota</taxon>
        <taxon>Fungi</taxon>
        <taxon>Dikarya</taxon>
        <taxon>Ascomycota</taxon>
        <taxon>Pezizomycotina</taxon>
        <taxon>Dothideomycetes</taxon>
        <taxon>Pleosporomycetidae</taxon>
        <taxon>Pleosporales</taxon>
        <taxon>Sporormiaceae</taxon>
        <taxon>Sporormia</taxon>
    </lineage>
</organism>
<keyword evidence="4" id="KW-0539">Nucleus</keyword>
<evidence type="ECO:0000313" key="7">
    <source>
        <dbReference type="Proteomes" id="UP000799440"/>
    </source>
</evidence>
<dbReference type="AlphaFoldDB" id="A0A6A6V7F8"/>
<dbReference type="GO" id="GO:0005666">
    <property type="term" value="C:RNA polymerase III complex"/>
    <property type="evidence" value="ECO:0007669"/>
    <property type="project" value="InterPro"/>
</dbReference>
<dbReference type="Proteomes" id="UP000799440">
    <property type="component" value="Unassembled WGS sequence"/>
</dbReference>
<evidence type="ECO:0000256" key="1">
    <source>
        <dbReference type="ARBA" id="ARBA00004123"/>
    </source>
</evidence>
<keyword evidence="7" id="KW-1185">Reference proteome</keyword>
<dbReference type="Pfam" id="PF05132">
    <property type="entry name" value="RNA_pol_Rpc4"/>
    <property type="match status" value="1"/>
</dbReference>
<accession>A0A6A6V7F8</accession>
<dbReference type="InterPro" id="IPR007811">
    <property type="entry name" value="RPC4"/>
</dbReference>
<evidence type="ECO:0000256" key="5">
    <source>
        <dbReference type="SAM" id="MobiDB-lite"/>
    </source>
</evidence>
<dbReference type="GO" id="GO:0042797">
    <property type="term" value="P:tRNA transcription by RNA polymerase III"/>
    <property type="evidence" value="ECO:0007669"/>
    <property type="project" value="TreeGrafter"/>
</dbReference>
<sequence length="315" mass="34197">MLLPVRIGRREHIERVVGINTDASSEEAAKILEQAEATGGEIKAESSTAAPRTGSSKSKSKDVEVTGERRPFKGMWQDSSDSDLVKTEPISDEEMADAEPLGNSEAAPGTSAPRTDETAQEQTTTAVKKTRTRRKKKTEPALQTEEDKAEYARFLAFQQAARRELGPEDDAAEESREESAYIFQLPPQMPNPLVPDIKKETTDPVAPAPATMIRGPRGIMQKAKQVAPKKIKSLPLAHGAVGRIRVHESGRTTLLWGSDVYELSPGNPARFVEEVADLEKVPGAKRVVANEGGEGSSFGRIKGKFVASLELGRMV</sequence>
<proteinExistence type="predicted"/>
<name>A0A6A6V7F8_9PLEO</name>
<evidence type="ECO:0000256" key="4">
    <source>
        <dbReference type="ARBA" id="ARBA00023242"/>
    </source>
</evidence>
<keyword evidence="2" id="KW-0240">DNA-directed RNA polymerase</keyword>
<protein>
    <submittedName>
        <fullName evidence="6">Uncharacterized protein</fullName>
    </submittedName>
</protein>
<dbReference type="EMBL" id="MU006579">
    <property type="protein sequence ID" value="KAF2746003.1"/>
    <property type="molecule type" value="Genomic_DNA"/>
</dbReference>
<gene>
    <name evidence="6" type="ORF">M011DRAFT_95542</name>
</gene>
<dbReference type="PANTHER" id="PTHR13408">
    <property type="entry name" value="DNA-DIRECTED RNA POLYMERASE III"/>
    <property type="match status" value="1"/>
</dbReference>
<keyword evidence="3" id="KW-0804">Transcription</keyword>
<evidence type="ECO:0000256" key="3">
    <source>
        <dbReference type="ARBA" id="ARBA00023163"/>
    </source>
</evidence>
<comment type="subcellular location">
    <subcellularLocation>
        <location evidence="1">Nucleus</location>
    </subcellularLocation>
</comment>
<feature type="region of interest" description="Disordered" evidence="5">
    <location>
        <begin position="32"/>
        <end position="150"/>
    </location>
</feature>
<dbReference type="PANTHER" id="PTHR13408:SF0">
    <property type="entry name" value="DNA-DIRECTED RNA POLYMERASE III SUBUNIT RPC4"/>
    <property type="match status" value="1"/>
</dbReference>
<feature type="compositionally biased region" description="Basic and acidic residues" evidence="5">
    <location>
        <begin position="59"/>
        <end position="71"/>
    </location>
</feature>
<evidence type="ECO:0000313" key="6">
    <source>
        <dbReference type="EMBL" id="KAF2746003.1"/>
    </source>
</evidence>
<dbReference type="GO" id="GO:0003677">
    <property type="term" value="F:DNA binding"/>
    <property type="evidence" value="ECO:0007669"/>
    <property type="project" value="InterPro"/>
</dbReference>
<feature type="compositionally biased region" description="Basic residues" evidence="5">
    <location>
        <begin position="128"/>
        <end position="137"/>
    </location>
</feature>
<evidence type="ECO:0000256" key="2">
    <source>
        <dbReference type="ARBA" id="ARBA00022478"/>
    </source>
</evidence>
<feature type="compositionally biased region" description="Polar residues" evidence="5">
    <location>
        <begin position="45"/>
        <end position="57"/>
    </location>
</feature>
<dbReference type="OrthoDB" id="5836119at2759"/>